<dbReference type="PIRSF" id="PIRSF039085">
    <property type="entry name" value="ABC_ATPase_HisP"/>
    <property type="match status" value="1"/>
</dbReference>
<evidence type="ECO:0000313" key="7">
    <source>
        <dbReference type="Proteomes" id="UP000051673"/>
    </source>
</evidence>
<dbReference type="PATRIC" id="fig|1620.3.peg.1768"/>
<dbReference type="PROSITE" id="PS00211">
    <property type="entry name" value="ABC_TRANSPORTER_1"/>
    <property type="match status" value="1"/>
</dbReference>
<dbReference type="SUPFAM" id="SSF52540">
    <property type="entry name" value="P-loop containing nucleoside triphosphate hydrolases"/>
    <property type="match status" value="1"/>
</dbReference>
<dbReference type="STRING" id="1620.IV67_GL001732"/>
<evidence type="ECO:0000256" key="4">
    <source>
        <dbReference type="ARBA" id="ARBA00022840"/>
    </source>
</evidence>
<dbReference type="GO" id="GO:0016887">
    <property type="term" value="F:ATP hydrolysis activity"/>
    <property type="evidence" value="ECO:0007669"/>
    <property type="project" value="InterPro"/>
</dbReference>
<dbReference type="PANTHER" id="PTHR43166:SF4">
    <property type="entry name" value="PHOSPHONATES IMPORT ATP-BINDING PROTEIN PHNC"/>
    <property type="match status" value="1"/>
</dbReference>
<dbReference type="Proteomes" id="UP000051673">
    <property type="component" value="Unassembled WGS sequence"/>
</dbReference>
<dbReference type="Gene3D" id="3.40.50.300">
    <property type="entry name" value="P-loop containing nucleotide triphosphate hydrolases"/>
    <property type="match status" value="1"/>
</dbReference>
<dbReference type="InterPro" id="IPR003593">
    <property type="entry name" value="AAA+_ATPase"/>
</dbReference>
<dbReference type="AlphaFoldDB" id="A0A0R2JJC8"/>
<dbReference type="GO" id="GO:0015424">
    <property type="term" value="F:ABC-type amino acid transporter activity"/>
    <property type="evidence" value="ECO:0007669"/>
    <property type="project" value="InterPro"/>
</dbReference>
<dbReference type="FunFam" id="3.40.50.300:FF:000020">
    <property type="entry name" value="Amino acid ABC transporter ATP-binding component"/>
    <property type="match status" value="1"/>
</dbReference>
<gene>
    <name evidence="6" type="ORF">IV67_GL001732</name>
</gene>
<sequence length="242" mass="27082">MIEFKDVEKYYGDFHALHDINLEVEAGETVVLLGPSGSGKSTLIRTINGLESIEGGQLIVNNQDLANPKTDLNRLRKDVGMVFQHFNLYDNKTILENIMIAPRLVLKRDEAENKETAMGLLERVGLTDQANKYPSQLSGGQKQRVAIARSLAMKPKALLFDEPTSALDPEMVNGVLKIMREIAQDSSMTMLVVTHEMGFAKQVADRVIFMADGKILEDAPTAKFFEHPEEERARQFLSQIVH</sequence>
<proteinExistence type="inferred from homology"/>
<keyword evidence="2" id="KW-0813">Transport</keyword>
<evidence type="ECO:0000256" key="1">
    <source>
        <dbReference type="ARBA" id="ARBA00005417"/>
    </source>
</evidence>
<dbReference type="InterPro" id="IPR027417">
    <property type="entry name" value="P-loop_NTPase"/>
</dbReference>
<keyword evidence="3" id="KW-0547">Nucleotide-binding</keyword>
<dbReference type="PANTHER" id="PTHR43166">
    <property type="entry name" value="AMINO ACID IMPORT ATP-BINDING PROTEIN"/>
    <property type="match status" value="1"/>
</dbReference>
<comment type="caution">
    <text evidence="6">The sequence shown here is derived from an EMBL/GenBank/DDBJ whole genome shotgun (WGS) entry which is preliminary data.</text>
</comment>
<dbReference type="SMART" id="SM00382">
    <property type="entry name" value="AAA"/>
    <property type="match status" value="1"/>
</dbReference>
<dbReference type="Pfam" id="PF00005">
    <property type="entry name" value="ABC_tran"/>
    <property type="match status" value="1"/>
</dbReference>
<dbReference type="EMBL" id="JQCD01000021">
    <property type="protein sequence ID" value="KRN77374.1"/>
    <property type="molecule type" value="Genomic_DNA"/>
</dbReference>
<comment type="similarity">
    <text evidence="1">Belongs to the ABC transporter superfamily.</text>
</comment>
<dbReference type="InterPro" id="IPR050086">
    <property type="entry name" value="MetN_ABC_transporter-like"/>
</dbReference>
<dbReference type="InterPro" id="IPR030679">
    <property type="entry name" value="ABC_ATPase_HisP-typ"/>
</dbReference>
<organism evidence="6 7">
    <name type="scientific">Weissella minor</name>
    <dbReference type="NCBI Taxonomy" id="1620"/>
    <lineage>
        <taxon>Bacteria</taxon>
        <taxon>Bacillati</taxon>
        <taxon>Bacillota</taxon>
        <taxon>Bacilli</taxon>
        <taxon>Lactobacillales</taxon>
        <taxon>Lactobacillaceae</taxon>
        <taxon>Weissella</taxon>
    </lineage>
</organism>
<evidence type="ECO:0000259" key="5">
    <source>
        <dbReference type="PROSITE" id="PS50893"/>
    </source>
</evidence>
<dbReference type="CDD" id="cd03262">
    <property type="entry name" value="ABC_HisP_GlnQ"/>
    <property type="match status" value="1"/>
</dbReference>
<keyword evidence="7" id="KW-1185">Reference proteome</keyword>
<name>A0A0R2JJC8_9LACO</name>
<reference evidence="6 7" key="1">
    <citation type="journal article" date="2015" name="Genome Announc.">
        <title>Expanding the biotechnology potential of lactobacilli through comparative genomics of 213 strains and associated genera.</title>
        <authorList>
            <person name="Sun Z."/>
            <person name="Harris H.M."/>
            <person name="McCann A."/>
            <person name="Guo C."/>
            <person name="Argimon S."/>
            <person name="Zhang W."/>
            <person name="Yang X."/>
            <person name="Jeffery I.B."/>
            <person name="Cooney J.C."/>
            <person name="Kagawa T.F."/>
            <person name="Liu W."/>
            <person name="Song Y."/>
            <person name="Salvetti E."/>
            <person name="Wrobel A."/>
            <person name="Rasinkangas P."/>
            <person name="Parkhill J."/>
            <person name="Rea M.C."/>
            <person name="O'Sullivan O."/>
            <person name="Ritari J."/>
            <person name="Douillard F.P."/>
            <person name="Paul Ross R."/>
            <person name="Yang R."/>
            <person name="Briner A.E."/>
            <person name="Felis G.E."/>
            <person name="de Vos W.M."/>
            <person name="Barrangou R."/>
            <person name="Klaenhammer T.R."/>
            <person name="Caufield P.W."/>
            <person name="Cui Y."/>
            <person name="Zhang H."/>
            <person name="O'Toole P.W."/>
        </authorList>
    </citation>
    <scope>NUCLEOTIDE SEQUENCE [LARGE SCALE GENOMIC DNA]</scope>
    <source>
        <strain evidence="6 7">DSM 20014</strain>
    </source>
</reference>
<dbReference type="PROSITE" id="PS50893">
    <property type="entry name" value="ABC_TRANSPORTER_2"/>
    <property type="match status" value="1"/>
</dbReference>
<feature type="domain" description="ABC transporter" evidence="5">
    <location>
        <begin position="2"/>
        <end position="237"/>
    </location>
</feature>
<protein>
    <submittedName>
        <fullName evidence="6">Glutamine ABC transporter, ATP-binding protein</fullName>
    </submittedName>
</protein>
<evidence type="ECO:0000313" key="6">
    <source>
        <dbReference type="EMBL" id="KRN77374.1"/>
    </source>
</evidence>
<dbReference type="InterPro" id="IPR003439">
    <property type="entry name" value="ABC_transporter-like_ATP-bd"/>
</dbReference>
<keyword evidence="4 6" id="KW-0067">ATP-binding</keyword>
<accession>A0A0R2JJC8</accession>
<evidence type="ECO:0000256" key="2">
    <source>
        <dbReference type="ARBA" id="ARBA00022448"/>
    </source>
</evidence>
<dbReference type="InterPro" id="IPR017871">
    <property type="entry name" value="ABC_transporter-like_CS"/>
</dbReference>
<dbReference type="GO" id="GO:0005524">
    <property type="term" value="F:ATP binding"/>
    <property type="evidence" value="ECO:0007669"/>
    <property type="project" value="UniProtKB-KW"/>
</dbReference>
<evidence type="ECO:0000256" key="3">
    <source>
        <dbReference type="ARBA" id="ARBA00022741"/>
    </source>
</evidence>